<evidence type="ECO:0000313" key="2">
    <source>
        <dbReference type="Proteomes" id="UP000220922"/>
    </source>
</evidence>
<dbReference type="OrthoDB" id="141597at2"/>
<dbReference type="Proteomes" id="UP000220922">
    <property type="component" value="Unassembled WGS sequence"/>
</dbReference>
<dbReference type="AlphaFoldDB" id="A0A2H3L414"/>
<dbReference type="Pfam" id="PF05954">
    <property type="entry name" value="Phage_GPD"/>
    <property type="match status" value="1"/>
</dbReference>
<organism evidence="1 2">
    <name type="scientific">Candidatus Chloroploca asiatica</name>
    <dbReference type="NCBI Taxonomy" id="1506545"/>
    <lineage>
        <taxon>Bacteria</taxon>
        <taxon>Bacillati</taxon>
        <taxon>Chloroflexota</taxon>
        <taxon>Chloroflexia</taxon>
        <taxon>Chloroflexales</taxon>
        <taxon>Chloroflexineae</taxon>
        <taxon>Oscillochloridaceae</taxon>
        <taxon>Candidatus Chloroploca</taxon>
    </lineage>
</organism>
<gene>
    <name evidence="1" type="ORF">A9Q02_17110</name>
</gene>
<sequence length="363" mass="39698">MTEAPPDLVYMRPSVRVAEQAYAKIEELLIGMTMTEQEGGLAALELRYSGKASDTEGDADYAFEDEEIYQLGAEILVGAGDVSSPEEIFRGIVTGFELSFPEDGPPELVILAEDALMLARMTRKTRTFDEDEVTVKGLAEELADTLSLTPVIADGLETNIGTQVQLNESDLAFVRRICRRYDVDLQVVGTELHVSPRGAVRRGDPLTLTMYEALVQVSMLADLAHQVTEMTTSGWDALAGRKITGTASRLTATGPGSGTTGKDVLERISRQRTHHIGHLAMATSDEAQAIAEAAFDQRARRFVCIEGTAVGDPKLRVGTHVELVGVGPRFENTYYVTSACHRWDETRGYQVDFEAESAYWGGR</sequence>
<evidence type="ECO:0000313" key="1">
    <source>
        <dbReference type="EMBL" id="PDV97891.1"/>
    </source>
</evidence>
<dbReference type="SUPFAM" id="SSF69279">
    <property type="entry name" value="Phage tail proteins"/>
    <property type="match status" value="1"/>
</dbReference>
<dbReference type="EMBL" id="LYXE01000120">
    <property type="protein sequence ID" value="PDV97891.1"/>
    <property type="molecule type" value="Genomic_DNA"/>
</dbReference>
<reference evidence="1 2" key="1">
    <citation type="submission" date="2016-05" db="EMBL/GenBank/DDBJ databases">
        <authorList>
            <person name="Lavstsen T."/>
            <person name="Jespersen J.S."/>
        </authorList>
    </citation>
    <scope>NUCLEOTIDE SEQUENCE [LARGE SCALE GENOMIC DNA]</scope>
    <source>
        <strain evidence="1 2">B7-9</strain>
    </source>
</reference>
<name>A0A2H3L414_9CHLR</name>
<comment type="caution">
    <text evidence="1">The sequence shown here is derived from an EMBL/GenBank/DDBJ whole genome shotgun (WGS) entry which is preliminary data.</text>
</comment>
<proteinExistence type="predicted"/>
<keyword evidence="2" id="KW-1185">Reference proteome</keyword>
<dbReference type="RefSeq" id="WP_097654035.1">
    <property type="nucleotide sequence ID" value="NZ_LYXE01000120.1"/>
</dbReference>
<evidence type="ECO:0008006" key="3">
    <source>
        <dbReference type="Google" id="ProtNLM"/>
    </source>
</evidence>
<protein>
    <recommendedName>
        <fullName evidence="3">Phage late control D family protein</fullName>
    </recommendedName>
</protein>
<accession>A0A2H3L414</accession>